<dbReference type="Proteomes" id="UP000824280">
    <property type="component" value="Chromosome"/>
</dbReference>
<keyword evidence="2" id="KW-1185">Reference proteome</keyword>
<name>A0ABX8ZFP4_9SPHN</name>
<gene>
    <name evidence="1" type="ORF">K3166_10080</name>
</gene>
<accession>A0ABX8ZFP4</accession>
<evidence type="ECO:0000313" key="1">
    <source>
        <dbReference type="EMBL" id="QZD86563.1"/>
    </source>
</evidence>
<proteinExistence type="predicted"/>
<dbReference type="RefSeq" id="WP_221422107.1">
    <property type="nucleotide sequence ID" value="NZ_CP081297.1"/>
</dbReference>
<organism evidence="1 2">
    <name type="scientific">Qipengyuania psychrotolerans</name>
    <dbReference type="NCBI Taxonomy" id="2867238"/>
    <lineage>
        <taxon>Bacteria</taxon>
        <taxon>Pseudomonadati</taxon>
        <taxon>Pseudomonadota</taxon>
        <taxon>Alphaproteobacteria</taxon>
        <taxon>Sphingomonadales</taxon>
        <taxon>Erythrobacteraceae</taxon>
        <taxon>Qipengyuania</taxon>
    </lineage>
</organism>
<dbReference type="EMBL" id="CP081297">
    <property type="protein sequence ID" value="QZD86563.1"/>
    <property type="molecule type" value="Genomic_DNA"/>
</dbReference>
<protein>
    <submittedName>
        <fullName evidence="1">Uncharacterized protein</fullName>
    </submittedName>
</protein>
<evidence type="ECO:0000313" key="2">
    <source>
        <dbReference type="Proteomes" id="UP000824280"/>
    </source>
</evidence>
<sequence length="281" mass="31107">MISRTRIHRRIANAWLHWGAIRKHLSGHARPCSRSCKEVTEIDGMSNLSGTVFILVNDAMPRFVRLEFTSGDDAAAKIAKTNKSALPVPFRLYFAAEVADWKALERSLRFLFSKHYDADDQAYLTINPDLLRAAIEPSVINAIELSDKELGISPQKRAQMDQLRAANEDLNMQALNAKPGTILYFANEPSISCTALGNGLVQLDGKSLTPVQAAQVAMRKIGFDWEEIAGSDYWIKLSAQAQTSHVPNGSAVHVETIMPEKPIVPNDADDSPVMVIRNKKL</sequence>
<reference evidence="1 2" key="1">
    <citation type="submission" date="2021-08" db="EMBL/GenBank/DDBJ databases">
        <title>Comparative Genomics Analysis of the Genus Qipengyuania Reveals Extensive Genetic Diversity and Metabolic Versatility, Including the Description of Fifteen Novel Species.</title>
        <authorList>
            <person name="Liu Y."/>
        </authorList>
    </citation>
    <scope>NUCLEOTIDE SEQUENCE [LARGE SCALE GENOMIC DNA]</scope>
    <source>
        <strain evidence="1 2">1XM2-8</strain>
    </source>
</reference>